<dbReference type="InterPro" id="IPR043128">
    <property type="entry name" value="Rev_trsase/Diguanyl_cyclase"/>
</dbReference>
<keyword evidence="1" id="KW-1133">Transmembrane helix</keyword>
<keyword evidence="6" id="KW-1185">Reference proteome</keyword>
<dbReference type="NCBIfam" id="TIGR00254">
    <property type="entry name" value="GGDEF"/>
    <property type="match status" value="1"/>
</dbReference>
<dbReference type="InterPro" id="IPR035919">
    <property type="entry name" value="EAL_sf"/>
</dbReference>
<dbReference type="GO" id="GO:0016020">
    <property type="term" value="C:membrane"/>
    <property type="evidence" value="ECO:0007669"/>
    <property type="project" value="InterPro"/>
</dbReference>
<dbReference type="Pfam" id="PF00990">
    <property type="entry name" value="GGDEF"/>
    <property type="match status" value="1"/>
</dbReference>
<feature type="transmembrane region" description="Helical" evidence="1">
    <location>
        <begin position="12"/>
        <end position="32"/>
    </location>
</feature>
<dbReference type="InterPro" id="IPR001633">
    <property type="entry name" value="EAL_dom"/>
</dbReference>
<dbReference type="SMART" id="SM00267">
    <property type="entry name" value="GGDEF"/>
    <property type="match status" value="1"/>
</dbReference>
<dbReference type="PROSITE" id="PS50887">
    <property type="entry name" value="GGDEF"/>
    <property type="match status" value="1"/>
</dbReference>
<name>A0A4Y8ZRZ2_9SPHN</name>
<evidence type="ECO:0000313" key="6">
    <source>
        <dbReference type="Proteomes" id="UP000298213"/>
    </source>
</evidence>
<reference evidence="5 6" key="1">
    <citation type="submission" date="2019-03" db="EMBL/GenBank/DDBJ databases">
        <title>Genome sequence of Sphingomonas sp. 17J27-24.</title>
        <authorList>
            <person name="Kim M."/>
            <person name="Maeng S."/>
            <person name="Sathiyaraj S."/>
        </authorList>
    </citation>
    <scope>NUCLEOTIDE SEQUENCE [LARGE SCALE GENOMIC DNA]</scope>
    <source>
        <strain evidence="5 6">17J27-24</strain>
    </source>
</reference>
<protein>
    <submittedName>
        <fullName evidence="5">EAL domain-containing protein</fullName>
    </submittedName>
</protein>
<dbReference type="OrthoDB" id="9814202at2"/>
<evidence type="ECO:0000259" key="4">
    <source>
        <dbReference type="PROSITE" id="PS50887"/>
    </source>
</evidence>
<dbReference type="PROSITE" id="PS50885">
    <property type="entry name" value="HAMP"/>
    <property type="match status" value="1"/>
</dbReference>
<feature type="domain" description="HAMP" evidence="3">
    <location>
        <begin position="62"/>
        <end position="114"/>
    </location>
</feature>
<keyword evidence="1" id="KW-0812">Transmembrane</keyword>
<feature type="domain" description="GGDEF" evidence="4">
    <location>
        <begin position="149"/>
        <end position="289"/>
    </location>
</feature>
<dbReference type="InterPro" id="IPR052155">
    <property type="entry name" value="Biofilm_reg_signaling"/>
</dbReference>
<proteinExistence type="predicted"/>
<dbReference type="SUPFAM" id="SSF141868">
    <property type="entry name" value="EAL domain-like"/>
    <property type="match status" value="1"/>
</dbReference>
<dbReference type="CDD" id="cd01948">
    <property type="entry name" value="EAL"/>
    <property type="match status" value="1"/>
</dbReference>
<dbReference type="CDD" id="cd01949">
    <property type="entry name" value="GGDEF"/>
    <property type="match status" value="1"/>
</dbReference>
<dbReference type="EMBL" id="SPDV01000036">
    <property type="protein sequence ID" value="TFI57166.1"/>
    <property type="molecule type" value="Genomic_DNA"/>
</dbReference>
<dbReference type="GO" id="GO:0007165">
    <property type="term" value="P:signal transduction"/>
    <property type="evidence" value="ECO:0007669"/>
    <property type="project" value="InterPro"/>
</dbReference>
<feature type="domain" description="EAL" evidence="2">
    <location>
        <begin position="298"/>
        <end position="550"/>
    </location>
</feature>
<accession>A0A4Y8ZRZ2</accession>
<dbReference type="Proteomes" id="UP000298213">
    <property type="component" value="Unassembled WGS sequence"/>
</dbReference>
<evidence type="ECO:0000259" key="3">
    <source>
        <dbReference type="PROSITE" id="PS50885"/>
    </source>
</evidence>
<dbReference type="InterPro" id="IPR029787">
    <property type="entry name" value="Nucleotide_cyclase"/>
</dbReference>
<dbReference type="PANTHER" id="PTHR44757">
    <property type="entry name" value="DIGUANYLATE CYCLASE DGCP"/>
    <property type="match status" value="1"/>
</dbReference>
<dbReference type="PROSITE" id="PS50883">
    <property type="entry name" value="EAL"/>
    <property type="match status" value="1"/>
</dbReference>
<comment type="caution">
    <text evidence="5">The sequence shown here is derived from an EMBL/GenBank/DDBJ whole genome shotgun (WGS) entry which is preliminary data.</text>
</comment>
<dbReference type="SMART" id="SM00052">
    <property type="entry name" value="EAL"/>
    <property type="match status" value="1"/>
</dbReference>
<evidence type="ECO:0000313" key="5">
    <source>
        <dbReference type="EMBL" id="TFI57166.1"/>
    </source>
</evidence>
<dbReference type="AlphaFoldDB" id="A0A4Y8ZRZ2"/>
<organism evidence="5 6">
    <name type="scientific">Sphingomonas parva</name>
    <dbReference type="NCBI Taxonomy" id="2555898"/>
    <lineage>
        <taxon>Bacteria</taxon>
        <taxon>Pseudomonadati</taxon>
        <taxon>Pseudomonadota</taxon>
        <taxon>Alphaproteobacteria</taxon>
        <taxon>Sphingomonadales</taxon>
        <taxon>Sphingomonadaceae</taxon>
        <taxon>Sphingomonas</taxon>
    </lineage>
</organism>
<dbReference type="InterPro" id="IPR003660">
    <property type="entry name" value="HAMP_dom"/>
</dbReference>
<dbReference type="PANTHER" id="PTHR44757:SF2">
    <property type="entry name" value="BIOFILM ARCHITECTURE MAINTENANCE PROTEIN MBAA"/>
    <property type="match status" value="1"/>
</dbReference>
<feature type="transmembrane region" description="Helical" evidence="1">
    <location>
        <begin position="39"/>
        <end position="57"/>
    </location>
</feature>
<evidence type="ECO:0000256" key="1">
    <source>
        <dbReference type="SAM" id="Phobius"/>
    </source>
</evidence>
<gene>
    <name evidence="5" type="ORF">E2493_16425</name>
</gene>
<dbReference type="Pfam" id="PF00563">
    <property type="entry name" value="EAL"/>
    <property type="match status" value="1"/>
</dbReference>
<sequence>MSASWTRLANGLLSVFAGVSAFILTLLGFLLLGRLDQQIVASLFIGLFALLLVRVATERPNSSHARAVAALIDRLLAVARGDLSSPAPPLVRKELPALASAVDGLFDQVRTSLDNFHALAMYDPVTTLPNRLHFRKEAERILAGRALDQQPALLFIDLDGFKEVNDRLGHAQGDQVLIMVANRLREVVRAESQAGSLNQPLLARLAGDEFTLLLPDSGREEAERIASQVLEALTEPFRSPCQTSHMGASIGVALCPAHGDDLTSLMKAADIAMYHAKESGRARACLYDPELARVSMERAALQGELGEAIAAGALELVYRPQLCLRSGAILAGEALVQWNRPGGPLLLDRLPAMVQDAALAQALGEWTLDAAVKACARWRAAGLDQPLSVRLPDCDIGRFDLAARLTSAFDGWGGDPWPLELELVQGQIAALSVGAHLQLAMLRESGVGIAIGGFGGGKANLPALVGFAADKVKLDPALLIDIDTSDRARIVAASLVQMVRALGSTTVAGPVERQEQLEVLRAIGCDAVQGFLRVEPLDEATFIAWVAGQDCAGSLARVS</sequence>
<dbReference type="Gene3D" id="3.20.20.450">
    <property type="entry name" value="EAL domain"/>
    <property type="match status" value="1"/>
</dbReference>
<keyword evidence="1" id="KW-0472">Membrane</keyword>
<dbReference type="SUPFAM" id="SSF55073">
    <property type="entry name" value="Nucleotide cyclase"/>
    <property type="match status" value="1"/>
</dbReference>
<dbReference type="Gene3D" id="3.30.70.270">
    <property type="match status" value="1"/>
</dbReference>
<dbReference type="InterPro" id="IPR000160">
    <property type="entry name" value="GGDEF_dom"/>
</dbReference>
<evidence type="ECO:0000259" key="2">
    <source>
        <dbReference type="PROSITE" id="PS50883"/>
    </source>
</evidence>